<dbReference type="InParanoid" id="D5GBA3"/>
<evidence type="ECO:0000256" key="1">
    <source>
        <dbReference type="SAM" id="MobiDB-lite"/>
    </source>
</evidence>
<feature type="region of interest" description="Disordered" evidence="1">
    <location>
        <begin position="249"/>
        <end position="302"/>
    </location>
</feature>
<evidence type="ECO:0000256" key="3">
    <source>
        <dbReference type="SAM" id="SignalP"/>
    </source>
</evidence>
<protein>
    <submittedName>
        <fullName evidence="4">(Perigord truffle) hypothetical protein</fullName>
    </submittedName>
</protein>
<name>D5GBA3_TUBMM</name>
<dbReference type="RefSeq" id="XP_002837605.1">
    <property type="nucleotide sequence ID" value="XM_002837559.1"/>
</dbReference>
<dbReference type="AlphaFoldDB" id="D5GBA3"/>
<feature type="compositionally biased region" description="Polar residues" evidence="1">
    <location>
        <begin position="272"/>
        <end position="282"/>
    </location>
</feature>
<sequence length="334" mass="33119">MRPTSIILLGASVAVAAASGESQPKVKLINRRDAVPIPDVFMNAIQAVPALRKRELGPPTYYASAPEGVRKRSSLESRQWGCETVGQINCVFEGCCNVGTICGVYGGQTGCCPIGKTCTGVGSCKTGETICGSGCCPSNASCTSNADGSAACDYGTGSSSTRTLMRPTATSARLSSTSTSTSLPGSGSECPAGYSPCADTDTCCPAGVKCLPNKKCDSKCSVSDIKCGTGCCKGGFTCDTATFICQGNGSDSSDDSGDSGSGTSSGGTRSTVSFTRFTATANSGSSSGTTSRSSVPTGITASDGGANSGPRLIAGMGMAGIIAGVVAIVGVALL</sequence>
<dbReference type="HOGENOM" id="CLU_832066_0_0_1"/>
<feature type="compositionally biased region" description="Low complexity" evidence="1">
    <location>
        <begin position="166"/>
        <end position="188"/>
    </location>
</feature>
<keyword evidence="2" id="KW-0812">Transmembrane</keyword>
<feature type="signal peptide" evidence="3">
    <location>
        <begin position="1"/>
        <end position="18"/>
    </location>
</feature>
<keyword evidence="2" id="KW-0472">Membrane</keyword>
<keyword evidence="5" id="KW-1185">Reference proteome</keyword>
<feature type="chain" id="PRO_5003072680" evidence="3">
    <location>
        <begin position="19"/>
        <end position="334"/>
    </location>
</feature>
<organism evidence="4 5">
    <name type="scientific">Tuber melanosporum (strain Mel28)</name>
    <name type="common">Perigord black truffle</name>
    <dbReference type="NCBI Taxonomy" id="656061"/>
    <lineage>
        <taxon>Eukaryota</taxon>
        <taxon>Fungi</taxon>
        <taxon>Dikarya</taxon>
        <taxon>Ascomycota</taxon>
        <taxon>Pezizomycotina</taxon>
        <taxon>Pezizomycetes</taxon>
        <taxon>Pezizales</taxon>
        <taxon>Tuberaceae</taxon>
        <taxon>Tuber</taxon>
    </lineage>
</organism>
<feature type="compositionally biased region" description="Low complexity" evidence="1">
    <location>
        <begin position="283"/>
        <end position="294"/>
    </location>
</feature>
<dbReference type="GeneID" id="9181507"/>
<dbReference type="KEGG" id="tml:GSTUM_00000537001"/>
<gene>
    <name evidence="4" type="ORF">GSTUM_00000537001</name>
</gene>
<feature type="transmembrane region" description="Helical" evidence="2">
    <location>
        <begin position="312"/>
        <end position="333"/>
    </location>
</feature>
<evidence type="ECO:0000313" key="4">
    <source>
        <dbReference type="EMBL" id="CAZ81796.1"/>
    </source>
</evidence>
<accession>D5GBA3</accession>
<keyword evidence="3" id="KW-0732">Signal</keyword>
<feature type="region of interest" description="Disordered" evidence="1">
    <location>
        <begin position="158"/>
        <end position="188"/>
    </location>
</feature>
<reference evidence="4 5" key="1">
    <citation type="journal article" date="2010" name="Nature">
        <title>Perigord black truffle genome uncovers evolutionary origins and mechanisms of symbiosis.</title>
        <authorList>
            <person name="Martin F."/>
            <person name="Kohler A."/>
            <person name="Murat C."/>
            <person name="Balestrini R."/>
            <person name="Coutinho P.M."/>
            <person name="Jaillon O."/>
            <person name="Montanini B."/>
            <person name="Morin E."/>
            <person name="Noel B."/>
            <person name="Percudani R."/>
            <person name="Porcel B."/>
            <person name="Rubini A."/>
            <person name="Amicucci A."/>
            <person name="Amselem J."/>
            <person name="Anthouard V."/>
            <person name="Arcioni S."/>
            <person name="Artiguenave F."/>
            <person name="Aury J.M."/>
            <person name="Ballario P."/>
            <person name="Bolchi A."/>
            <person name="Brenna A."/>
            <person name="Brun A."/>
            <person name="Buee M."/>
            <person name="Cantarel B."/>
            <person name="Chevalier G."/>
            <person name="Couloux A."/>
            <person name="Da Silva C."/>
            <person name="Denoeud F."/>
            <person name="Duplessis S."/>
            <person name="Ghignone S."/>
            <person name="Hilselberger B."/>
            <person name="Iotti M."/>
            <person name="Marcais B."/>
            <person name="Mello A."/>
            <person name="Miranda M."/>
            <person name="Pacioni G."/>
            <person name="Quesneville H."/>
            <person name="Riccioni C."/>
            <person name="Ruotolo R."/>
            <person name="Splivallo R."/>
            <person name="Stocchi V."/>
            <person name="Tisserant E."/>
            <person name="Viscomi A.R."/>
            <person name="Zambonelli A."/>
            <person name="Zampieri E."/>
            <person name="Henrissat B."/>
            <person name="Lebrun M.H."/>
            <person name="Paolocci F."/>
            <person name="Bonfante P."/>
            <person name="Ottonello S."/>
            <person name="Wincker P."/>
        </authorList>
    </citation>
    <scope>NUCLEOTIDE SEQUENCE [LARGE SCALE GENOMIC DNA]</scope>
    <source>
        <strain evidence="4 5">Mel28</strain>
    </source>
</reference>
<dbReference type="STRING" id="656061.D5GBA3"/>
<evidence type="ECO:0000313" key="5">
    <source>
        <dbReference type="Proteomes" id="UP000006911"/>
    </source>
</evidence>
<keyword evidence="2" id="KW-1133">Transmembrane helix</keyword>
<evidence type="ECO:0000256" key="2">
    <source>
        <dbReference type="SAM" id="Phobius"/>
    </source>
</evidence>
<proteinExistence type="predicted"/>
<dbReference type="Proteomes" id="UP000006911">
    <property type="component" value="Unassembled WGS sequence"/>
</dbReference>
<dbReference type="EMBL" id="FN430089">
    <property type="protein sequence ID" value="CAZ81796.1"/>
    <property type="molecule type" value="Genomic_DNA"/>
</dbReference>